<keyword evidence="1" id="KW-0677">Repeat</keyword>
<dbReference type="PANTHER" id="PTHR18896">
    <property type="entry name" value="PHOSPHOLIPASE D"/>
    <property type="match status" value="1"/>
</dbReference>
<sequence>MDKLVSKLSDKFDNLTTKADRFRESVAFAINPDHRHDEAHEKAEDEARLAIRRENRFESFAPIREGNQNGHNYFWALSEILENAKETIWIAGWWVTPEMWLRRPPAEHPEYRLDRLLLRKAEEGVKIYVMVYKEVTQTMSMSSAHTKHHLEDLHENISVMRHPDHLGGEIVLMWSHHSKIVVVDSLVACIGGLDICFGRWDMNSFPLSDVHLTDFSRSLFAGQDYNNARVEDFKEVDCWARNEQNRLETARMPWSDTHSMITGPAVMDVAQHYVERWNFIRNLKYRHKDRYPVLAFPHALDDPDGTSDPISRHPHLQKFAEIGQHFHVHHKSPDEEGAWPPPVGGKGRKGTTRVQVLCSASDWSLGIHPKEDSIQKAYCQMIAEANHHVHIENQFFITRSDDVDKGPVLNKIGQAIVQRVLSAAKSGEKFKVSRAILSVTIVIPAIPGFAGDLYGNSGTLAILGAQYYSICRGGHSIFELLEREGVNPHDYIEVYNLRAYDRIPNDPGRIKRMEEKSGVTFLQAQAALARVFLGEKPWKQELEKNKVVKFVVPAEGGEAAALDAKGAPAKPNQFVEVPLPPSYDEAWNLVRRFEQGDERREYIADSVAHHAHAGQGSLLDEAWSGDEVSERNAYVTEELYIHSKVMIVDDQRVIMGSANINDRSMQGDRDGEIACVYEDYEDTIPSRMAGKPFMASRFAATLRRQLYKDHLGLSKPESCPPGHEEPVTSAMKPVGVPHLDMTASKEDALVMDPLDPQTESLLRDTAASNAAIFNELFHCVPSADVETWEQPGHIADPSMPIDHIKSQLDRVRGHIVAAPLNFLREGKAPLSIALFMRKKVDASLLARCGRVAIGHPAERLFELSAEVNLATLPIYL</sequence>
<evidence type="ECO:0000256" key="5">
    <source>
        <dbReference type="PIRNR" id="PIRNR009376"/>
    </source>
</evidence>
<dbReference type="Gene3D" id="3.30.870.10">
    <property type="entry name" value="Endonuclease Chain A"/>
    <property type="match status" value="3"/>
</dbReference>
<comment type="caution">
    <text evidence="8">The sequence shown here is derived from an EMBL/GenBank/DDBJ whole genome shotgun (WGS) entry which is preliminary data.</text>
</comment>
<proteinExistence type="inferred from homology"/>
<dbReference type="PANTHER" id="PTHR18896:SF186">
    <property type="entry name" value="PHOSPHOLIPASE D"/>
    <property type="match status" value="1"/>
</dbReference>
<feature type="domain" description="PLD phosphodiesterase" evidence="7">
    <location>
        <begin position="637"/>
        <end position="664"/>
    </location>
</feature>
<dbReference type="Pfam" id="PF13091">
    <property type="entry name" value="PLDc_2"/>
    <property type="match status" value="1"/>
</dbReference>
<dbReference type="GO" id="GO:0035556">
    <property type="term" value="P:intracellular signal transduction"/>
    <property type="evidence" value="ECO:0007669"/>
    <property type="project" value="InterPro"/>
</dbReference>
<evidence type="ECO:0000313" key="8">
    <source>
        <dbReference type="EMBL" id="GJN91854.1"/>
    </source>
</evidence>
<evidence type="ECO:0000256" key="2">
    <source>
        <dbReference type="ARBA" id="ARBA00022801"/>
    </source>
</evidence>
<gene>
    <name evidence="8" type="ORF">Rhopal_004878-T1</name>
</gene>
<comment type="catalytic activity">
    <reaction evidence="5">
        <text>a 1,2-diacyl-sn-glycero-3-phosphocholine + H2O = a 1,2-diacyl-sn-glycero-3-phosphate + choline + H(+)</text>
        <dbReference type="Rhea" id="RHEA:14445"/>
        <dbReference type="ChEBI" id="CHEBI:15354"/>
        <dbReference type="ChEBI" id="CHEBI:15377"/>
        <dbReference type="ChEBI" id="CHEBI:15378"/>
        <dbReference type="ChEBI" id="CHEBI:57643"/>
        <dbReference type="ChEBI" id="CHEBI:58608"/>
        <dbReference type="EC" id="3.1.4.4"/>
    </reaction>
</comment>
<evidence type="ECO:0000256" key="1">
    <source>
        <dbReference type="ARBA" id="ARBA00022737"/>
    </source>
</evidence>
<evidence type="ECO:0000313" key="9">
    <source>
        <dbReference type="Proteomes" id="UP001342314"/>
    </source>
</evidence>
<keyword evidence="4" id="KW-0443">Lipid metabolism</keyword>
<dbReference type="CDD" id="cd00138">
    <property type="entry name" value="PLDc_SF"/>
    <property type="match status" value="1"/>
</dbReference>
<dbReference type="GO" id="GO:0006654">
    <property type="term" value="P:phosphatidic acid biosynthetic process"/>
    <property type="evidence" value="ECO:0007669"/>
    <property type="project" value="InterPro"/>
</dbReference>
<dbReference type="Pfam" id="PF00614">
    <property type="entry name" value="PLDc"/>
    <property type="match status" value="1"/>
</dbReference>
<dbReference type="InterPro" id="IPR015679">
    <property type="entry name" value="PLipase_D_fam"/>
</dbReference>
<dbReference type="AlphaFoldDB" id="A0AAV5GMZ3"/>
<dbReference type="PIRSF" id="PIRSF009376">
    <property type="entry name" value="Phospholipase_D_euk"/>
    <property type="match status" value="1"/>
</dbReference>
<evidence type="ECO:0000256" key="4">
    <source>
        <dbReference type="ARBA" id="ARBA00023098"/>
    </source>
</evidence>
<dbReference type="Proteomes" id="UP001342314">
    <property type="component" value="Unassembled WGS sequence"/>
</dbReference>
<evidence type="ECO:0000256" key="6">
    <source>
        <dbReference type="SAM" id="MobiDB-lite"/>
    </source>
</evidence>
<dbReference type="EC" id="3.1.4.4" evidence="5"/>
<comment type="similarity">
    <text evidence="5">Belongs to the phospholipase D family.</text>
</comment>
<evidence type="ECO:0000259" key="7">
    <source>
        <dbReference type="PROSITE" id="PS50035"/>
    </source>
</evidence>
<reference evidence="8 9" key="1">
    <citation type="submission" date="2021-12" db="EMBL/GenBank/DDBJ databases">
        <title>High titer production of polyol ester of fatty acids by Rhodotorula paludigena BS15 towards product separation-free biomass refinery.</title>
        <authorList>
            <person name="Mano J."/>
            <person name="Ono H."/>
            <person name="Tanaka T."/>
            <person name="Naito K."/>
            <person name="Sushida H."/>
            <person name="Ike M."/>
            <person name="Tokuyasu K."/>
            <person name="Kitaoka M."/>
        </authorList>
    </citation>
    <scope>NUCLEOTIDE SEQUENCE [LARGE SCALE GENOMIC DNA]</scope>
    <source>
        <strain evidence="8 9">BS15</strain>
    </source>
</reference>
<dbReference type="CDD" id="cd09141">
    <property type="entry name" value="PLDc_vPLD1_2_yPLD_like_2"/>
    <property type="match status" value="1"/>
</dbReference>
<dbReference type="InterPro" id="IPR025202">
    <property type="entry name" value="PLD-like_dom"/>
</dbReference>
<evidence type="ECO:0000256" key="3">
    <source>
        <dbReference type="ARBA" id="ARBA00022963"/>
    </source>
</evidence>
<name>A0AAV5GMZ3_9BASI</name>
<feature type="region of interest" description="Disordered" evidence="6">
    <location>
        <begin position="331"/>
        <end position="350"/>
    </location>
</feature>
<dbReference type="InterPro" id="IPR016555">
    <property type="entry name" value="PLipase_D_euk"/>
</dbReference>
<dbReference type="SUPFAM" id="SSF56024">
    <property type="entry name" value="Phospholipase D/nuclease"/>
    <property type="match status" value="2"/>
</dbReference>
<dbReference type="PROSITE" id="PS50035">
    <property type="entry name" value="PLD"/>
    <property type="match status" value="2"/>
</dbReference>
<dbReference type="CDD" id="cd09138">
    <property type="entry name" value="PLDc_vPLD1_2_yPLD_like_1"/>
    <property type="match status" value="1"/>
</dbReference>
<keyword evidence="2 5" id="KW-0378">Hydrolase</keyword>
<keyword evidence="9" id="KW-1185">Reference proteome</keyword>
<keyword evidence="3 5" id="KW-0442">Lipid degradation</keyword>
<dbReference type="EMBL" id="BQKY01000009">
    <property type="protein sequence ID" value="GJN91854.1"/>
    <property type="molecule type" value="Genomic_DNA"/>
</dbReference>
<dbReference type="GO" id="GO:0009395">
    <property type="term" value="P:phospholipid catabolic process"/>
    <property type="evidence" value="ECO:0007669"/>
    <property type="project" value="TreeGrafter"/>
</dbReference>
<dbReference type="GO" id="GO:0004630">
    <property type="term" value="F:phospholipase D activity"/>
    <property type="evidence" value="ECO:0007669"/>
    <property type="project" value="UniProtKB-UniRule"/>
</dbReference>
<dbReference type="SMART" id="SM00155">
    <property type="entry name" value="PLDc"/>
    <property type="match status" value="2"/>
</dbReference>
<protein>
    <recommendedName>
        <fullName evidence="5">Phospholipase</fullName>
        <ecNumber evidence="5">3.1.4.4</ecNumber>
    </recommendedName>
</protein>
<accession>A0AAV5GMZ3</accession>
<organism evidence="8 9">
    <name type="scientific">Rhodotorula paludigena</name>
    <dbReference type="NCBI Taxonomy" id="86838"/>
    <lineage>
        <taxon>Eukaryota</taxon>
        <taxon>Fungi</taxon>
        <taxon>Dikarya</taxon>
        <taxon>Basidiomycota</taxon>
        <taxon>Pucciniomycotina</taxon>
        <taxon>Microbotryomycetes</taxon>
        <taxon>Sporidiobolales</taxon>
        <taxon>Sporidiobolaceae</taxon>
        <taxon>Rhodotorula</taxon>
    </lineage>
</organism>
<feature type="domain" description="PLD phosphodiesterase" evidence="7">
    <location>
        <begin position="172"/>
        <end position="199"/>
    </location>
</feature>
<dbReference type="InterPro" id="IPR001736">
    <property type="entry name" value="PLipase_D/transphosphatidylase"/>
</dbReference>